<keyword evidence="2" id="KW-1185">Reference proteome</keyword>
<name>A0AAE1B356_9GAST</name>
<dbReference type="AlphaFoldDB" id="A0AAE1B356"/>
<sequence>MPIENIACFNFIVLQKNSLPAQILMMIKQTPSASNGLLLFDSKVQSPKYVQRKTLLTWHAVRYLNFPNVISKGLTLSKPGLTDPNCKYESRKAIVILISIILQIRRERDITDVKFRPAEKKLDYMAVILLPISTNIGMTKTCADDLLYSLSPRRVDTPCDCLQTELETGRETTRDFKESRLR</sequence>
<evidence type="ECO:0000313" key="2">
    <source>
        <dbReference type="Proteomes" id="UP001283361"/>
    </source>
</evidence>
<comment type="caution">
    <text evidence="1">The sequence shown here is derived from an EMBL/GenBank/DDBJ whole genome shotgun (WGS) entry which is preliminary data.</text>
</comment>
<accession>A0AAE1B356</accession>
<proteinExistence type="predicted"/>
<dbReference type="Proteomes" id="UP001283361">
    <property type="component" value="Unassembled WGS sequence"/>
</dbReference>
<reference evidence="1" key="1">
    <citation type="journal article" date="2023" name="G3 (Bethesda)">
        <title>A reference genome for the long-term kleptoplast-retaining sea slug Elysia crispata morphotype clarki.</title>
        <authorList>
            <person name="Eastman K.E."/>
            <person name="Pendleton A.L."/>
            <person name="Shaikh M.A."/>
            <person name="Suttiyut T."/>
            <person name="Ogas R."/>
            <person name="Tomko P."/>
            <person name="Gavelis G."/>
            <person name="Widhalm J.R."/>
            <person name="Wisecaver J.H."/>
        </authorList>
    </citation>
    <scope>NUCLEOTIDE SEQUENCE</scope>
    <source>
        <strain evidence="1">ECLA1</strain>
    </source>
</reference>
<evidence type="ECO:0000313" key="1">
    <source>
        <dbReference type="EMBL" id="KAK3798803.1"/>
    </source>
</evidence>
<dbReference type="EMBL" id="JAWDGP010000623">
    <property type="protein sequence ID" value="KAK3798803.1"/>
    <property type="molecule type" value="Genomic_DNA"/>
</dbReference>
<gene>
    <name evidence="1" type="ORF">RRG08_040634</name>
</gene>
<protein>
    <submittedName>
        <fullName evidence="1">Uncharacterized protein</fullName>
    </submittedName>
</protein>
<organism evidence="1 2">
    <name type="scientific">Elysia crispata</name>
    <name type="common">lettuce slug</name>
    <dbReference type="NCBI Taxonomy" id="231223"/>
    <lineage>
        <taxon>Eukaryota</taxon>
        <taxon>Metazoa</taxon>
        <taxon>Spiralia</taxon>
        <taxon>Lophotrochozoa</taxon>
        <taxon>Mollusca</taxon>
        <taxon>Gastropoda</taxon>
        <taxon>Heterobranchia</taxon>
        <taxon>Euthyneura</taxon>
        <taxon>Panpulmonata</taxon>
        <taxon>Sacoglossa</taxon>
        <taxon>Placobranchoidea</taxon>
        <taxon>Plakobranchidae</taxon>
        <taxon>Elysia</taxon>
    </lineage>
</organism>